<dbReference type="PANTHER" id="PTHR43649">
    <property type="entry name" value="ARABINOSE-BINDING PROTEIN-RELATED"/>
    <property type="match status" value="1"/>
</dbReference>
<protein>
    <submittedName>
        <fullName evidence="4">Raffinose/stachyose/melibiose transport system substrate-binding protein</fullName>
    </submittedName>
</protein>
<dbReference type="EMBL" id="JADBEB010000001">
    <property type="protein sequence ID" value="MBE1490945.1"/>
    <property type="molecule type" value="Genomic_DNA"/>
</dbReference>
<keyword evidence="5" id="KW-1185">Reference proteome</keyword>
<sequence length="437" mass="45921">MTGQFGRAQRRTTVSRAGFLRLLGGATAATAVPGLLAGCGGGSGGSDGKDLKMIGAGSQEAGLALALDQYKQQHPDVSINLSFAPADQIQTSVRAQLAAGNAPDLHAVYPGNGSAMSMVQISKAGLLADLSAQSWTQRIPTGFKGAYSNDGKTYIFSPGTSVLGAVYNKKAFATAGVEPPTTWSELIRVCETLKRKGIVPIALGAQTPWVTQLINYALVPSKVYAKQPDFDDRMGAGTTSFAQSGWRDAMAAYLELQERGFFNDNPNGTTYEQSVSLVGTGKAGMAIQVSAVLDAFRKAATAPDDIAMFPMPGSDVAAENWIPGGIVVGIGVSAKSKGLDTAKSFVEFCAQPAIVGAWAKAAACVPLYADGEPDVDPVLKPFMPYLAENKAVPFMDQRWPNAQVQPTHFAVVQELLGGRNTIEGALTKMDEAYRKTS</sequence>
<dbReference type="PANTHER" id="PTHR43649:SF29">
    <property type="entry name" value="OSMOPROTECTIVE COMPOUNDS-BINDING PROTEIN GGTB"/>
    <property type="match status" value="1"/>
</dbReference>
<evidence type="ECO:0000256" key="1">
    <source>
        <dbReference type="ARBA" id="ARBA00008520"/>
    </source>
</evidence>
<proteinExistence type="inferred from homology"/>
<keyword evidence="2" id="KW-0813">Transport</keyword>
<dbReference type="Gene3D" id="3.40.190.10">
    <property type="entry name" value="Periplasmic binding protein-like II"/>
    <property type="match status" value="2"/>
</dbReference>
<dbReference type="InterPro" id="IPR006059">
    <property type="entry name" value="SBP"/>
</dbReference>
<organism evidence="4 5">
    <name type="scientific">Plantactinospora soyae</name>
    <dbReference type="NCBI Taxonomy" id="1544732"/>
    <lineage>
        <taxon>Bacteria</taxon>
        <taxon>Bacillati</taxon>
        <taxon>Actinomycetota</taxon>
        <taxon>Actinomycetes</taxon>
        <taxon>Micromonosporales</taxon>
        <taxon>Micromonosporaceae</taxon>
        <taxon>Plantactinospora</taxon>
    </lineage>
</organism>
<evidence type="ECO:0000256" key="2">
    <source>
        <dbReference type="ARBA" id="ARBA00022448"/>
    </source>
</evidence>
<comment type="similarity">
    <text evidence="1">Belongs to the bacterial solute-binding protein 1 family.</text>
</comment>
<dbReference type="Pfam" id="PF01547">
    <property type="entry name" value="SBP_bac_1"/>
    <property type="match status" value="1"/>
</dbReference>
<evidence type="ECO:0000313" key="5">
    <source>
        <dbReference type="Proteomes" id="UP000649753"/>
    </source>
</evidence>
<feature type="chain" id="PRO_5038416673" evidence="3">
    <location>
        <begin position="32"/>
        <end position="437"/>
    </location>
</feature>
<comment type="caution">
    <text evidence="4">The sequence shown here is derived from an EMBL/GenBank/DDBJ whole genome shotgun (WGS) entry which is preliminary data.</text>
</comment>
<dbReference type="Proteomes" id="UP000649753">
    <property type="component" value="Unassembled WGS sequence"/>
</dbReference>
<name>A0A927MGY3_9ACTN</name>
<reference evidence="4" key="1">
    <citation type="submission" date="2020-10" db="EMBL/GenBank/DDBJ databases">
        <title>Sequencing the genomes of 1000 actinobacteria strains.</title>
        <authorList>
            <person name="Klenk H.-P."/>
        </authorList>
    </citation>
    <scope>NUCLEOTIDE SEQUENCE</scope>
    <source>
        <strain evidence="4">DSM 46832</strain>
    </source>
</reference>
<evidence type="ECO:0000313" key="4">
    <source>
        <dbReference type="EMBL" id="MBE1490945.1"/>
    </source>
</evidence>
<keyword evidence="3" id="KW-0732">Signal</keyword>
<dbReference type="AlphaFoldDB" id="A0A927MGY3"/>
<feature type="signal peptide" evidence="3">
    <location>
        <begin position="1"/>
        <end position="31"/>
    </location>
</feature>
<dbReference type="InterPro" id="IPR050490">
    <property type="entry name" value="Bact_solute-bd_prot1"/>
</dbReference>
<evidence type="ECO:0000256" key="3">
    <source>
        <dbReference type="SAM" id="SignalP"/>
    </source>
</evidence>
<dbReference type="SUPFAM" id="SSF53850">
    <property type="entry name" value="Periplasmic binding protein-like II"/>
    <property type="match status" value="1"/>
</dbReference>
<accession>A0A927MGY3</accession>
<gene>
    <name evidence="4" type="ORF">H4W31_006583</name>
</gene>
<dbReference type="RefSeq" id="WP_192770130.1">
    <property type="nucleotide sequence ID" value="NZ_JADBEB010000001.1"/>
</dbReference>